<dbReference type="STRING" id="2162.BRM9_0084"/>
<proteinExistence type="predicted"/>
<evidence type="ECO:0000313" key="8">
    <source>
        <dbReference type="Proteomes" id="UP000062768"/>
    </source>
</evidence>
<dbReference type="Proteomes" id="UP000606900">
    <property type="component" value="Unassembled WGS sequence"/>
</dbReference>
<feature type="transmembrane region" description="Helical" evidence="1">
    <location>
        <begin position="178"/>
        <end position="195"/>
    </location>
</feature>
<keyword evidence="1" id="KW-1133">Transmembrane helix</keyword>
<evidence type="ECO:0000259" key="2">
    <source>
        <dbReference type="Pfam" id="PF07786"/>
    </source>
</evidence>
<feature type="domain" description="Heparan-alpha-glucosaminide N-acetyltransferase catalytic" evidence="2">
    <location>
        <begin position="6"/>
        <end position="236"/>
    </location>
</feature>
<evidence type="ECO:0000313" key="7">
    <source>
        <dbReference type="Proteomes" id="UP000029661"/>
    </source>
</evidence>
<dbReference type="EMBL" id="CP006933">
    <property type="protein sequence ID" value="AIS30915.1"/>
    <property type="molecule type" value="Genomic_DNA"/>
</dbReference>
<reference evidence="6" key="3">
    <citation type="submission" date="2020-10" db="EMBL/GenBank/DDBJ databases">
        <title>Dehalococcoides mccartyi of a TCE/Cr reducing biochatode.</title>
        <authorList>
            <person name="Matturro B."/>
        </authorList>
    </citation>
    <scope>NUCLEOTIDE SEQUENCE</scope>
    <source>
        <strain evidence="6">Bin2</strain>
    </source>
</reference>
<feature type="transmembrane region" description="Helical" evidence="1">
    <location>
        <begin position="216"/>
        <end position="233"/>
    </location>
</feature>
<reference evidence="3" key="1">
    <citation type="submission" date="2013-12" db="EMBL/GenBank/DDBJ databases">
        <title>The complete genome sequence of Methanobacterium sp. BRM9.</title>
        <authorList>
            <consortium name="Pastoral Greenhouse Gas Research Consortium"/>
            <person name="Kelly W.J."/>
            <person name="Leahy S.C."/>
            <person name="Perry R."/>
            <person name="Li D."/>
            <person name="Altermann E."/>
            <person name="Lambie S.C."/>
            <person name="Attwood G.T."/>
        </authorList>
    </citation>
    <scope>NUCLEOTIDE SEQUENCE [LARGE SCALE GENOMIC DNA]</scope>
    <source>
        <strain evidence="3">BRM9</strain>
    </source>
</reference>
<keyword evidence="8" id="KW-1185">Reference proteome</keyword>
<reference evidence="5" key="2">
    <citation type="submission" date="2014-09" db="EMBL/GenBank/DDBJ databases">
        <authorList>
            <person name="Bishop-Lilly K.A."/>
            <person name="Broomall S.M."/>
            <person name="Chain P.S."/>
            <person name="Chertkov O."/>
            <person name="Coyne S.R."/>
            <person name="Daligault H.E."/>
            <person name="Davenport K.W."/>
            <person name="Erkkila T."/>
            <person name="Frey K.G."/>
            <person name="Gibbons H.S."/>
            <person name="Gu W."/>
            <person name="Jaissle J."/>
            <person name="Johnson S.L."/>
            <person name="Koroleva G.I."/>
            <person name="Ladner J.T."/>
            <person name="Lo C.-C."/>
            <person name="Minogue T.D."/>
            <person name="Munk C."/>
            <person name="Palacios G.F."/>
            <person name="Redden C.L."/>
            <person name="Rosenzweig C.N."/>
            <person name="Scholz M.B."/>
            <person name="Teshima H."/>
            <person name="Xu Y."/>
        </authorList>
    </citation>
    <scope>NUCLEOTIDE SEQUENCE</scope>
    <source>
        <strain evidence="5">Mb9</strain>
    </source>
</reference>
<dbReference type="Pfam" id="PF07786">
    <property type="entry name" value="HGSNAT_cat"/>
    <property type="match status" value="1"/>
</dbReference>
<dbReference type="EMBL" id="JADIIL010000019">
    <property type="protein sequence ID" value="MBF4474913.1"/>
    <property type="molecule type" value="Genomic_DNA"/>
</dbReference>
<feature type="transmembrane region" description="Helical" evidence="1">
    <location>
        <begin position="87"/>
        <end position="108"/>
    </location>
</feature>
<evidence type="ECO:0000256" key="1">
    <source>
        <dbReference type="SAM" id="Phobius"/>
    </source>
</evidence>
<evidence type="ECO:0000313" key="5">
    <source>
        <dbReference type="EMBL" id="CEL23702.1"/>
    </source>
</evidence>
<sequence length="258" mass="29975">MDLNQRFWEIDVIRGLAIVMMVTYHLLFDMAFFGVYTLDVSTGILWWLARLTAFMFLFLVGVSLVLSHTRAELKGQNQERSGFFFKYLKRGVKIFLLGILITMVTWIFIPQDFIVFGVLHFIGIAIILEYPFLNKKYLNLILGILFIILGLILAQFTVSYPWLLWLGLKPLGFITVDYFPLLPWLGVVSLGLFAGKTLYQGYKRKFRLPDLSKNHFTLLFSFLGRHSLLIYLLHQPLIILVLYLLGVLDLGNLFYFLN</sequence>
<dbReference type="AlphaFoldDB" id="A0A089ZDL9"/>
<gene>
    <name evidence="3" type="ORF">BRM9_0084</name>
    <name evidence="4" type="ORF">DSM1535_1401</name>
    <name evidence="6" type="ORF">ISP06_05505</name>
    <name evidence="5" type="ORF">MB9_0045</name>
</gene>
<accession>A0A089ZDL9</accession>
<dbReference type="Proteomes" id="UP000062768">
    <property type="component" value="Chromosome I"/>
</dbReference>
<evidence type="ECO:0000313" key="6">
    <source>
        <dbReference type="EMBL" id="MBF4474913.1"/>
    </source>
</evidence>
<organism evidence="3 7">
    <name type="scientific">Methanobacterium formicicum</name>
    <dbReference type="NCBI Taxonomy" id="2162"/>
    <lineage>
        <taxon>Archaea</taxon>
        <taxon>Methanobacteriati</taxon>
        <taxon>Methanobacteriota</taxon>
        <taxon>Methanomada group</taxon>
        <taxon>Methanobacteria</taxon>
        <taxon>Methanobacteriales</taxon>
        <taxon>Methanobacteriaceae</taxon>
        <taxon>Methanobacterium</taxon>
    </lineage>
</organism>
<feature type="transmembrane region" description="Helical" evidence="1">
    <location>
        <begin position="114"/>
        <end position="133"/>
    </location>
</feature>
<dbReference type="Proteomes" id="UP000029661">
    <property type="component" value="Chromosome"/>
</dbReference>
<dbReference type="InterPro" id="IPR012429">
    <property type="entry name" value="HGSNAT_cat"/>
</dbReference>
<keyword evidence="1" id="KW-0812">Transmembrane</keyword>
<feature type="transmembrane region" description="Helical" evidence="1">
    <location>
        <begin position="239"/>
        <end position="257"/>
    </location>
</feature>
<dbReference type="KEGG" id="mfc:BRM9_0084"/>
<feature type="transmembrane region" description="Helical" evidence="1">
    <location>
        <begin position="44"/>
        <end position="66"/>
    </location>
</feature>
<keyword evidence="1" id="KW-0472">Membrane</keyword>
<dbReference type="GeneID" id="26738316"/>
<name>A0A089ZDL9_METFO</name>
<evidence type="ECO:0000313" key="3">
    <source>
        <dbReference type="EMBL" id="AIS30915.1"/>
    </source>
</evidence>
<feature type="transmembrane region" description="Helical" evidence="1">
    <location>
        <begin position="12"/>
        <end position="38"/>
    </location>
</feature>
<dbReference type="OrthoDB" id="51594at2157"/>
<dbReference type="PATRIC" id="fig|2162.10.peg.44"/>
<dbReference type="RefSeq" id="WP_048072912.1">
    <property type="nucleotide sequence ID" value="NZ_CP006933.1"/>
</dbReference>
<evidence type="ECO:0000313" key="4">
    <source>
        <dbReference type="EMBL" id="CEA13735.1"/>
    </source>
</evidence>
<dbReference type="KEGG" id="mfi:DSM1535_1401"/>
<feature type="transmembrane region" description="Helical" evidence="1">
    <location>
        <begin position="140"/>
        <end position="158"/>
    </location>
</feature>
<protein>
    <submittedName>
        <fullName evidence="6">DUF1624 domain-containing protein</fullName>
    </submittedName>
</protein>
<dbReference type="EMBL" id="LN734822">
    <property type="protein sequence ID" value="CEL23702.1"/>
    <property type="molecule type" value="Genomic_DNA"/>
</dbReference>
<dbReference type="EMBL" id="LN515531">
    <property type="protein sequence ID" value="CEA13735.1"/>
    <property type="molecule type" value="Genomic_DNA"/>
</dbReference>